<accession>A0A0M0K5H7</accession>
<evidence type="ECO:0000313" key="1">
    <source>
        <dbReference type="EMBL" id="KOO33862.1"/>
    </source>
</evidence>
<dbReference type="EMBL" id="JWZX01001403">
    <property type="protein sequence ID" value="KOO33862.1"/>
    <property type="molecule type" value="Genomic_DNA"/>
</dbReference>
<dbReference type="Proteomes" id="UP000037460">
    <property type="component" value="Unassembled WGS sequence"/>
</dbReference>
<gene>
    <name evidence="1" type="ORF">Ctob_016149</name>
</gene>
<evidence type="ECO:0000313" key="2">
    <source>
        <dbReference type="Proteomes" id="UP000037460"/>
    </source>
</evidence>
<protein>
    <submittedName>
        <fullName evidence="1">Uncharacterized protein</fullName>
    </submittedName>
</protein>
<sequence length="189" mass="20614">MALLLVAYQDCGHVAYGFYKVFGGLFFRLPDGVTFAAHDVLSEAVVADSAAVLPAGHLAPYVPSGGFFHRSGAEAVAHDQESTLVGVCGRGCLSYDHEHAREFCVDHFQVRWEAHADHASCHPAGIPLLHVFLFALLEGLYSAVCSARDSNLHCPPRIPYFDPRSVRATVPPEHAGYLKHREAFGQIMD</sequence>
<dbReference type="AlphaFoldDB" id="A0A0M0K5H7"/>
<keyword evidence="2" id="KW-1185">Reference proteome</keyword>
<organism evidence="1 2">
    <name type="scientific">Chrysochromulina tobinii</name>
    <dbReference type="NCBI Taxonomy" id="1460289"/>
    <lineage>
        <taxon>Eukaryota</taxon>
        <taxon>Haptista</taxon>
        <taxon>Haptophyta</taxon>
        <taxon>Prymnesiophyceae</taxon>
        <taxon>Prymnesiales</taxon>
        <taxon>Chrysochromulinaceae</taxon>
        <taxon>Chrysochromulina</taxon>
    </lineage>
</organism>
<proteinExistence type="predicted"/>
<name>A0A0M0K5H7_9EUKA</name>
<reference evidence="2" key="1">
    <citation type="journal article" date="2015" name="PLoS Genet.">
        <title>Genome Sequence and Transcriptome Analyses of Chrysochromulina tobin: Metabolic Tools for Enhanced Algal Fitness in the Prominent Order Prymnesiales (Haptophyceae).</title>
        <authorList>
            <person name="Hovde B.T."/>
            <person name="Deodato C.R."/>
            <person name="Hunsperger H.M."/>
            <person name="Ryken S.A."/>
            <person name="Yost W."/>
            <person name="Jha R.K."/>
            <person name="Patterson J."/>
            <person name="Monnat R.J. Jr."/>
            <person name="Barlow S.B."/>
            <person name="Starkenburg S.R."/>
            <person name="Cattolico R.A."/>
        </authorList>
    </citation>
    <scope>NUCLEOTIDE SEQUENCE</scope>
    <source>
        <strain evidence="2">CCMP291</strain>
    </source>
</reference>
<comment type="caution">
    <text evidence="1">The sequence shown here is derived from an EMBL/GenBank/DDBJ whole genome shotgun (WGS) entry which is preliminary data.</text>
</comment>